<dbReference type="Pfam" id="PF06831">
    <property type="entry name" value="H2TH"/>
    <property type="match status" value="1"/>
</dbReference>
<evidence type="ECO:0000259" key="10">
    <source>
        <dbReference type="PROSITE" id="PS51068"/>
    </source>
</evidence>
<evidence type="ECO:0000313" key="11">
    <source>
        <dbReference type="EMBL" id="WIY47223.1"/>
    </source>
</evidence>
<comment type="similarity">
    <text evidence="2">Belongs to the FPG family.</text>
</comment>
<keyword evidence="5" id="KW-0238">DNA-binding</keyword>
<dbReference type="CDD" id="cd08974">
    <property type="entry name" value="BaFpgNei_N_2"/>
    <property type="match status" value="1"/>
</dbReference>
<proteinExistence type="inferred from homology"/>
<dbReference type="SMART" id="SM00898">
    <property type="entry name" value="Fapy_DNA_glyco"/>
    <property type="match status" value="1"/>
</dbReference>
<dbReference type="Proteomes" id="UP001242732">
    <property type="component" value="Chromosome"/>
</dbReference>
<dbReference type="EMBL" id="CP127363">
    <property type="protein sequence ID" value="WIY47223.1"/>
    <property type="molecule type" value="Genomic_DNA"/>
</dbReference>
<dbReference type="PROSITE" id="PS51068">
    <property type="entry name" value="FPG_CAT"/>
    <property type="match status" value="1"/>
</dbReference>
<evidence type="ECO:0000256" key="6">
    <source>
        <dbReference type="ARBA" id="ARBA00023204"/>
    </source>
</evidence>
<evidence type="ECO:0000256" key="1">
    <source>
        <dbReference type="ARBA" id="ARBA00001668"/>
    </source>
</evidence>
<evidence type="ECO:0000256" key="9">
    <source>
        <dbReference type="ARBA" id="ARBA00023295"/>
    </source>
</evidence>
<comment type="catalytic activity">
    <reaction evidence="1">
        <text>Hydrolysis of DNA containing ring-opened 7-methylguanine residues, releasing 2,6-diamino-4-hydroxy-5-(N-methyl)formamidopyrimidine.</text>
        <dbReference type="EC" id="3.2.2.23"/>
    </reaction>
</comment>
<dbReference type="InterPro" id="IPR010979">
    <property type="entry name" value="Ribosomal_uS13-like_H2TH"/>
</dbReference>
<gene>
    <name evidence="11" type="ORF">QRO08_15420</name>
</gene>
<dbReference type="InterPro" id="IPR012319">
    <property type="entry name" value="FPG_cat"/>
</dbReference>
<dbReference type="SUPFAM" id="SSF81624">
    <property type="entry name" value="N-terminal domain of MutM-like DNA repair proteins"/>
    <property type="match status" value="1"/>
</dbReference>
<dbReference type="Pfam" id="PF01149">
    <property type="entry name" value="Fapy_DNA_glyco"/>
    <property type="match status" value="1"/>
</dbReference>
<keyword evidence="8" id="KW-0511">Multifunctional enzyme</keyword>
<keyword evidence="4" id="KW-0378">Hydrolase</keyword>
<dbReference type="GeneID" id="79793142"/>
<accession>A0ABY9AKA9</accession>
<dbReference type="InterPro" id="IPR015886">
    <property type="entry name" value="H2TH_FPG"/>
</dbReference>
<evidence type="ECO:0000256" key="2">
    <source>
        <dbReference type="ARBA" id="ARBA00009409"/>
    </source>
</evidence>
<reference evidence="11 12" key="1">
    <citation type="submission" date="2023-06" db="EMBL/GenBank/DDBJ databases">
        <authorList>
            <person name="Ham H."/>
            <person name="Park D.S."/>
        </authorList>
    </citation>
    <scope>NUCLEOTIDE SEQUENCE [LARGE SCALE GENOMIC DNA]</scope>
    <source>
        <strain evidence="11 12">KACC 17005</strain>
    </source>
</reference>
<dbReference type="Gene3D" id="1.10.8.50">
    <property type="match status" value="1"/>
</dbReference>
<protein>
    <submittedName>
        <fullName evidence="11">DNA-formamidopyrimidine glycosylase family protein</fullName>
    </submittedName>
</protein>
<evidence type="ECO:0000256" key="5">
    <source>
        <dbReference type="ARBA" id="ARBA00023125"/>
    </source>
</evidence>
<dbReference type="PANTHER" id="PTHR22993:SF9">
    <property type="entry name" value="FORMAMIDOPYRIMIDINE-DNA GLYCOSYLASE"/>
    <property type="match status" value="1"/>
</dbReference>
<evidence type="ECO:0000256" key="4">
    <source>
        <dbReference type="ARBA" id="ARBA00022801"/>
    </source>
</evidence>
<dbReference type="PANTHER" id="PTHR22993">
    <property type="entry name" value="FORMAMIDOPYRIMIDINE-DNA GLYCOSYLASE"/>
    <property type="match status" value="1"/>
</dbReference>
<dbReference type="Gene3D" id="3.20.190.10">
    <property type="entry name" value="MutM-like, N-terminal"/>
    <property type="match status" value="1"/>
</dbReference>
<sequence length="254" mass="28522">MPEGPSLVLLKEAARPLAEGRRIERASGNTTAIDTAALPGRRVVSVRTWGKHFLLELDSGCTVRVHFLLFGSFRIDDPKDAPARLSLGFEGGHAIDFYACSVRPVEGPLDGAYDWRADVMSDAWDAALARRRLRAHPEVLACDALLDQDVFAGVGNIIKNEVLFRIRVHPLSPVGALPATRLRELVAQAREYAFEFLEWKRQGVLRRHWLAHRQSECPRCHIPFEKRKLGRTARIAYYCERCQELFGAAALSQP</sequence>
<name>A0ABY9AKA9_PARCI</name>
<dbReference type="SUPFAM" id="SSF46946">
    <property type="entry name" value="S13-like H2TH domain"/>
    <property type="match status" value="1"/>
</dbReference>
<feature type="domain" description="Formamidopyrimidine-DNA glycosylase catalytic" evidence="10">
    <location>
        <begin position="2"/>
        <end position="104"/>
    </location>
</feature>
<dbReference type="InterPro" id="IPR035937">
    <property type="entry name" value="FPG_N"/>
</dbReference>
<evidence type="ECO:0000256" key="8">
    <source>
        <dbReference type="ARBA" id="ARBA00023268"/>
    </source>
</evidence>
<dbReference type="RefSeq" id="WP_011794978.1">
    <property type="nucleotide sequence ID" value="NZ_CP023687.1"/>
</dbReference>
<keyword evidence="12" id="KW-1185">Reference proteome</keyword>
<keyword evidence="6" id="KW-0234">DNA repair</keyword>
<keyword evidence="3" id="KW-0227">DNA damage</keyword>
<evidence type="ECO:0000256" key="3">
    <source>
        <dbReference type="ARBA" id="ARBA00022763"/>
    </source>
</evidence>
<evidence type="ECO:0000256" key="7">
    <source>
        <dbReference type="ARBA" id="ARBA00023239"/>
    </source>
</evidence>
<organism evidence="11 12">
    <name type="scientific">Paracidovorax citrulli</name>
    <name type="common">Acidovorax citrulli</name>
    <dbReference type="NCBI Taxonomy" id="80869"/>
    <lineage>
        <taxon>Bacteria</taxon>
        <taxon>Pseudomonadati</taxon>
        <taxon>Pseudomonadota</taxon>
        <taxon>Betaproteobacteria</taxon>
        <taxon>Burkholderiales</taxon>
        <taxon>Comamonadaceae</taxon>
        <taxon>Paracidovorax</taxon>
    </lineage>
</organism>
<keyword evidence="7" id="KW-0456">Lyase</keyword>
<dbReference type="SMART" id="SM01232">
    <property type="entry name" value="H2TH"/>
    <property type="match status" value="1"/>
</dbReference>
<keyword evidence="9" id="KW-0326">Glycosidase</keyword>
<evidence type="ECO:0000313" key="12">
    <source>
        <dbReference type="Proteomes" id="UP001242732"/>
    </source>
</evidence>